<sequence>MCYSHRMLGSRALSFRQIEAFAAVIATGSLTGAAQRLGRSQPVVTRLIQELEAELGYALLHRNGPRVAPTDRGLRFHREVERHLLGLALLRERAEAIGRDERPSLTLAAIPALAAGLLPGALAGLGALPRQVHLQSAAAEQVVQMVGSRGADLGLVSLPVPHPGLALLWAAEADCIAVLRPDDPLAAAPVLRLADLASRRLVSTANPNRLRHRVEEALRAAGVVPEAVVDSNTSLAAMGAVRAGLGIALTEPVTPAGLPVEGLVTRPLDAAIPFRFGAVVPAGQPLAPPLPALLVALEAAARAALPGLRTLPVESAS</sequence>
<feature type="domain" description="HTH lysR-type" evidence="5">
    <location>
        <begin position="13"/>
        <end position="70"/>
    </location>
</feature>
<dbReference type="Gene3D" id="1.10.10.10">
    <property type="entry name" value="Winged helix-like DNA-binding domain superfamily/Winged helix DNA-binding domain"/>
    <property type="match status" value="1"/>
</dbReference>
<dbReference type="Proteomes" id="UP000606490">
    <property type="component" value="Unassembled WGS sequence"/>
</dbReference>
<dbReference type="RefSeq" id="WP_202827454.1">
    <property type="nucleotide sequence ID" value="NZ_JAEUXJ010000010.1"/>
</dbReference>
<keyword evidence="4" id="KW-0804">Transcription</keyword>
<keyword evidence="7" id="KW-1185">Reference proteome</keyword>
<dbReference type="Pfam" id="PF00126">
    <property type="entry name" value="HTH_1"/>
    <property type="match status" value="1"/>
</dbReference>
<dbReference type="PANTHER" id="PTHR30427:SF1">
    <property type="entry name" value="TRANSCRIPTIONAL ACTIVATOR PROTEIN LYSR"/>
    <property type="match status" value="1"/>
</dbReference>
<dbReference type="InterPro" id="IPR036390">
    <property type="entry name" value="WH_DNA-bd_sf"/>
</dbReference>
<keyword evidence="2" id="KW-0805">Transcription regulation</keyword>
<protein>
    <submittedName>
        <fullName evidence="6">LysR family transcriptional regulator</fullName>
    </submittedName>
</protein>
<dbReference type="PRINTS" id="PR00039">
    <property type="entry name" value="HTHLYSR"/>
</dbReference>
<gene>
    <name evidence="6" type="ORF">JMJ55_20425</name>
</gene>
<dbReference type="Gene3D" id="3.40.190.10">
    <property type="entry name" value="Periplasmic binding protein-like II"/>
    <property type="match status" value="2"/>
</dbReference>
<organism evidence="6 7">
    <name type="scientific">Belnapia mucosa</name>
    <dbReference type="NCBI Taxonomy" id="2804532"/>
    <lineage>
        <taxon>Bacteria</taxon>
        <taxon>Pseudomonadati</taxon>
        <taxon>Pseudomonadota</taxon>
        <taxon>Alphaproteobacteria</taxon>
        <taxon>Acetobacterales</taxon>
        <taxon>Roseomonadaceae</taxon>
        <taxon>Belnapia</taxon>
    </lineage>
</organism>
<dbReference type="InterPro" id="IPR000847">
    <property type="entry name" value="LysR_HTH_N"/>
</dbReference>
<comment type="similarity">
    <text evidence="1">Belongs to the LysR transcriptional regulatory family.</text>
</comment>
<name>A0ABS1V7Q9_9PROT</name>
<evidence type="ECO:0000256" key="1">
    <source>
        <dbReference type="ARBA" id="ARBA00009437"/>
    </source>
</evidence>
<keyword evidence="3" id="KW-0238">DNA-binding</keyword>
<reference evidence="6 7" key="1">
    <citation type="submission" date="2021-01" db="EMBL/GenBank/DDBJ databases">
        <title>Belnapia mucosa sp. nov. and Belnapia arida sp. nov., isolated from the Tabernas Desert (Almeria, Spain).</title>
        <authorList>
            <person name="Molina-Menor E."/>
            <person name="Vidal-Verdu A."/>
            <person name="Calonge A."/>
            <person name="Satari L."/>
            <person name="Pereto Magraner J."/>
            <person name="Porcar Miralles M."/>
        </authorList>
    </citation>
    <scope>NUCLEOTIDE SEQUENCE [LARGE SCALE GENOMIC DNA]</scope>
    <source>
        <strain evidence="6 7">T6</strain>
    </source>
</reference>
<dbReference type="PROSITE" id="PS50931">
    <property type="entry name" value="HTH_LYSR"/>
    <property type="match status" value="1"/>
</dbReference>
<dbReference type="InterPro" id="IPR005119">
    <property type="entry name" value="LysR_subst-bd"/>
</dbReference>
<dbReference type="EMBL" id="JAEUXJ010000010">
    <property type="protein sequence ID" value="MBL6457706.1"/>
    <property type="molecule type" value="Genomic_DNA"/>
</dbReference>
<evidence type="ECO:0000313" key="6">
    <source>
        <dbReference type="EMBL" id="MBL6457706.1"/>
    </source>
</evidence>
<dbReference type="PANTHER" id="PTHR30427">
    <property type="entry name" value="TRANSCRIPTIONAL ACTIVATOR PROTEIN LYSR"/>
    <property type="match status" value="1"/>
</dbReference>
<evidence type="ECO:0000256" key="4">
    <source>
        <dbReference type="ARBA" id="ARBA00023163"/>
    </source>
</evidence>
<proteinExistence type="inferred from homology"/>
<evidence type="ECO:0000259" key="5">
    <source>
        <dbReference type="PROSITE" id="PS50931"/>
    </source>
</evidence>
<comment type="caution">
    <text evidence="6">The sequence shown here is derived from an EMBL/GenBank/DDBJ whole genome shotgun (WGS) entry which is preliminary data.</text>
</comment>
<evidence type="ECO:0000256" key="2">
    <source>
        <dbReference type="ARBA" id="ARBA00023015"/>
    </source>
</evidence>
<accession>A0ABS1V7Q9</accession>
<dbReference type="InterPro" id="IPR036388">
    <property type="entry name" value="WH-like_DNA-bd_sf"/>
</dbReference>
<dbReference type="Pfam" id="PF03466">
    <property type="entry name" value="LysR_substrate"/>
    <property type="match status" value="1"/>
</dbReference>
<dbReference type="SUPFAM" id="SSF53850">
    <property type="entry name" value="Periplasmic binding protein-like II"/>
    <property type="match status" value="1"/>
</dbReference>
<evidence type="ECO:0000256" key="3">
    <source>
        <dbReference type="ARBA" id="ARBA00023125"/>
    </source>
</evidence>
<evidence type="ECO:0000313" key="7">
    <source>
        <dbReference type="Proteomes" id="UP000606490"/>
    </source>
</evidence>
<dbReference type="SUPFAM" id="SSF46785">
    <property type="entry name" value="Winged helix' DNA-binding domain"/>
    <property type="match status" value="1"/>
</dbReference>